<organism evidence="1">
    <name type="scientific">marine sediment metagenome</name>
    <dbReference type="NCBI Taxonomy" id="412755"/>
    <lineage>
        <taxon>unclassified sequences</taxon>
        <taxon>metagenomes</taxon>
        <taxon>ecological metagenomes</taxon>
    </lineage>
</organism>
<dbReference type="EMBL" id="LAZR01008198">
    <property type="protein sequence ID" value="KKM80350.1"/>
    <property type="molecule type" value="Genomic_DNA"/>
</dbReference>
<reference evidence="1" key="1">
    <citation type="journal article" date="2015" name="Nature">
        <title>Complex archaea that bridge the gap between prokaryotes and eukaryotes.</title>
        <authorList>
            <person name="Spang A."/>
            <person name="Saw J.H."/>
            <person name="Jorgensen S.L."/>
            <person name="Zaremba-Niedzwiedzka K."/>
            <person name="Martijn J."/>
            <person name="Lind A.E."/>
            <person name="van Eijk R."/>
            <person name="Schleper C."/>
            <person name="Guy L."/>
            <person name="Ettema T.J."/>
        </authorList>
    </citation>
    <scope>NUCLEOTIDE SEQUENCE</scope>
</reference>
<comment type="caution">
    <text evidence="1">The sequence shown here is derived from an EMBL/GenBank/DDBJ whole genome shotgun (WGS) entry which is preliminary data.</text>
</comment>
<protein>
    <submittedName>
        <fullName evidence="1">Uncharacterized protein</fullName>
    </submittedName>
</protein>
<proteinExistence type="predicted"/>
<gene>
    <name evidence="1" type="ORF">LCGC14_1340680</name>
</gene>
<dbReference type="AlphaFoldDB" id="A0A0F9MUQ7"/>
<accession>A0A0F9MUQ7</accession>
<sequence length="72" mass="8831">MALNRKYYLHLKNRQDQYDTYKVAEAVYIYVRQLEIQVKILNKLTTEKERFKAKEKFYKVEKSNVPESKEKI</sequence>
<evidence type="ECO:0000313" key="1">
    <source>
        <dbReference type="EMBL" id="KKM80350.1"/>
    </source>
</evidence>
<name>A0A0F9MUQ7_9ZZZZ</name>